<evidence type="ECO:0000313" key="5">
    <source>
        <dbReference type="Proteomes" id="UP001595478"/>
    </source>
</evidence>
<proteinExistence type="inferred from homology"/>
<dbReference type="PRINTS" id="PR00080">
    <property type="entry name" value="SDRFAMILY"/>
</dbReference>
<accession>A0ABV7FJ44</accession>
<keyword evidence="2 4" id="KW-0560">Oxidoreductase</keyword>
<reference evidence="5" key="1">
    <citation type="journal article" date="2019" name="Int. J. Syst. Evol. Microbiol.">
        <title>The Global Catalogue of Microorganisms (GCM) 10K type strain sequencing project: providing services to taxonomists for standard genome sequencing and annotation.</title>
        <authorList>
            <consortium name="The Broad Institute Genomics Platform"/>
            <consortium name="The Broad Institute Genome Sequencing Center for Infectious Disease"/>
            <person name="Wu L."/>
            <person name="Ma J."/>
        </authorList>
    </citation>
    <scope>NUCLEOTIDE SEQUENCE [LARGE SCALE GENOMIC DNA]</scope>
    <source>
        <strain evidence="5">KCTC 52473</strain>
    </source>
</reference>
<dbReference type="InterPro" id="IPR002347">
    <property type="entry name" value="SDR_fam"/>
</dbReference>
<dbReference type="EC" id="1.-.-.-" evidence="4"/>
<protein>
    <submittedName>
        <fullName evidence="4">SDR family NAD(P)-dependent oxidoreductase</fullName>
        <ecNumber evidence="4">1.-.-.-</ecNumber>
    </submittedName>
</protein>
<dbReference type="PANTHER" id="PTHR43976">
    <property type="entry name" value="SHORT CHAIN DEHYDROGENASE"/>
    <property type="match status" value="1"/>
</dbReference>
<dbReference type="InterPro" id="IPR051911">
    <property type="entry name" value="SDR_oxidoreductase"/>
</dbReference>
<dbReference type="Pfam" id="PF00106">
    <property type="entry name" value="adh_short"/>
    <property type="match status" value="1"/>
</dbReference>
<dbReference type="PRINTS" id="PR00081">
    <property type="entry name" value="GDHRDH"/>
</dbReference>
<dbReference type="InterPro" id="IPR036291">
    <property type="entry name" value="NAD(P)-bd_dom_sf"/>
</dbReference>
<organism evidence="4 5">
    <name type="scientific">Agaribacter flavus</name>
    <dbReference type="NCBI Taxonomy" id="1902781"/>
    <lineage>
        <taxon>Bacteria</taxon>
        <taxon>Pseudomonadati</taxon>
        <taxon>Pseudomonadota</taxon>
        <taxon>Gammaproteobacteria</taxon>
        <taxon>Alteromonadales</taxon>
        <taxon>Alteromonadaceae</taxon>
        <taxon>Agaribacter</taxon>
    </lineage>
</organism>
<name>A0ABV7FJ44_9ALTE</name>
<gene>
    <name evidence="4" type="ORF">ACFOHL_00855</name>
</gene>
<dbReference type="Gene3D" id="3.40.50.720">
    <property type="entry name" value="NAD(P)-binding Rossmann-like Domain"/>
    <property type="match status" value="1"/>
</dbReference>
<comment type="caution">
    <text evidence="4">The sequence shown here is derived from an EMBL/GenBank/DDBJ whole genome shotgun (WGS) entry which is preliminary data.</text>
</comment>
<comment type="similarity">
    <text evidence="1 3">Belongs to the short-chain dehydrogenases/reductases (SDR) family.</text>
</comment>
<sequence>MNTNRVILITGASAGLGLEIARHLIPLDHYILVLTARPNSIKRFAEEGIEASKKLLLRPLDVTDAQMRAELINELEEKYGGVDILINNAGFTFRAVVEDVSEEDRLLQMNTNFRAPMELTRLCLPSMRKKRRGKIINISSVGGQMAMPTMAVYSASKHALEGASESLWYELKPWGINVVLVEPGFINSKGFEKVRTTKLSEHSFKQSDSAYHQHYINMEGFIERIMKLTPSTSASVARKVVKVIKASNPPLRVSGTFDAVLFKLMKKFIPQRIYHAILYRFLPNVKRWGKHS</sequence>
<dbReference type="Proteomes" id="UP001595478">
    <property type="component" value="Unassembled WGS sequence"/>
</dbReference>
<dbReference type="EMBL" id="JBHRSW010000004">
    <property type="protein sequence ID" value="MFC3120165.1"/>
    <property type="molecule type" value="Genomic_DNA"/>
</dbReference>
<evidence type="ECO:0000256" key="1">
    <source>
        <dbReference type="ARBA" id="ARBA00006484"/>
    </source>
</evidence>
<dbReference type="PANTHER" id="PTHR43976:SF16">
    <property type="entry name" value="SHORT-CHAIN DEHYDROGENASE_REDUCTASE FAMILY PROTEIN"/>
    <property type="match status" value="1"/>
</dbReference>
<dbReference type="SUPFAM" id="SSF51735">
    <property type="entry name" value="NAD(P)-binding Rossmann-fold domains"/>
    <property type="match status" value="1"/>
</dbReference>
<evidence type="ECO:0000256" key="3">
    <source>
        <dbReference type="RuleBase" id="RU000363"/>
    </source>
</evidence>
<keyword evidence="5" id="KW-1185">Reference proteome</keyword>
<dbReference type="GO" id="GO:0016491">
    <property type="term" value="F:oxidoreductase activity"/>
    <property type="evidence" value="ECO:0007669"/>
    <property type="project" value="UniProtKB-KW"/>
</dbReference>
<dbReference type="RefSeq" id="WP_376918307.1">
    <property type="nucleotide sequence ID" value="NZ_JBHRSW010000004.1"/>
</dbReference>
<evidence type="ECO:0000313" key="4">
    <source>
        <dbReference type="EMBL" id="MFC3120165.1"/>
    </source>
</evidence>
<evidence type="ECO:0000256" key="2">
    <source>
        <dbReference type="ARBA" id="ARBA00023002"/>
    </source>
</evidence>